<evidence type="ECO:0000313" key="3">
    <source>
        <dbReference type="EMBL" id="PSK60696.1"/>
    </source>
</evidence>
<feature type="compositionally biased region" description="Low complexity" evidence="1">
    <location>
        <begin position="169"/>
        <end position="184"/>
    </location>
</feature>
<dbReference type="PRINTS" id="PR00888">
    <property type="entry name" value="SM22CALPONIN"/>
</dbReference>
<keyword evidence="4" id="KW-1185">Reference proteome</keyword>
<feature type="compositionally biased region" description="Basic and acidic residues" evidence="1">
    <location>
        <begin position="429"/>
        <end position="455"/>
    </location>
</feature>
<dbReference type="Proteomes" id="UP000243723">
    <property type="component" value="Unassembled WGS sequence"/>
</dbReference>
<feature type="compositionally biased region" description="Basic and acidic residues" evidence="1">
    <location>
        <begin position="512"/>
        <end position="529"/>
    </location>
</feature>
<feature type="compositionally biased region" description="Basic and acidic residues" evidence="1">
    <location>
        <begin position="619"/>
        <end position="635"/>
    </location>
</feature>
<evidence type="ECO:0000313" key="4">
    <source>
        <dbReference type="Proteomes" id="UP000243723"/>
    </source>
</evidence>
<feature type="compositionally biased region" description="Polar residues" evidence="1">
    <location>
        <begin position="187"/>
        <end position="199"/>
    </location>
</feature>
<protein>
    <recommendedName>
        <fullName evidence="2">Calponin-homology (CH) domain-containing protein</fullName>
    </recommendedName>
</protein>
<reference evidence="3 4" key="1">
    <citation type="submission" date="2017-05" db="EMBL/GenBank/DDBJ databases">
        <title>Draft genome sequence of Elsinoe australis.</title>
        <authorList>
            <person name="Cheng Q."/>
        </authorList>
    </citation>
    <scope>NUCLEOTIDE SEQUENCE [LARGE SCALE GENOMIC DNA]</scope>
    <source>
        <strain evidence="3 4">NL1</strain>
    </source>
</reference>
<dbReference type="InterPro" id="IPR001715">
    <property type="entry name" value="CH_dom"/>
</dbReference>
<accession>A0A2P8AJQ5</accession>
<dbReference type="GO" id="GO:0051015">
    <property type="term" value="F:actin filament binding"/>
    <property type="evidence" value="ECO:0007669"/>
    <property type="project" value="TreeGrafter"/>
</dbReference>
<dbReference type="Gene3D" id="1.10.418.10">
    <property type="entry name" value="Calponin-like domain"/>
    <property type="match status" value="1"/>
</dbReference>
<feature type="region of interest" description="Disordered" evidence="1">
    <location>
        <begin position="134"/>
        <end position="219"/>
    </location>
</feature>
<feature type="compositionally biased region" description="Polar residues" evidence="1">
    <location>
        <begin position="366"/>
        <end position="380"/>
    </location>
</feature>
<dbReference type="PANTHER" id="PTHR47385">
    <property type="entry name" value="CALPONIN"/>
    <property type="match status" value="1"/>
</dbReference>
<feature type="compositionally biased region" description="Basic and acidic residues" evidence="1">
    <location>
        <begin position="381"/>
        <end position="419"/>
    </location>
</feature>
<evidence type="ECO:0000259" key="2">
    <source>
        <dbReference type="PROSITE" id="PS50021"/>
    </source>
</evidence>
<proteinExistence type="predicted"/>
<dbReference type="Pfam" id="PF00307">
    <property type="entry name" value="CH"/>
    <property type="match status" value="1"/>
</dbReference>
<dbReference type="OrthoDB" id="21595at2759"/>
<feature type="region of interest" description="Disordered" evidence="1">
    <location>
        <begin position="240"/>
        <end position="699"/>
    </location>
</feature>
<dbReference type="SUPFAM" id="SSF47576">
    <property type="entry name" value="Calponin-homology domain, CH-domain"/>
    <property type="match status" value="1"/>
</dbReference>
<comment type="caution">
    <text evidence="3">The sequence shown here is derived from an EMBL/GenBank/DDBJ whole genome shotgun (WGS) entry which is preliminary data.</text>
</comment>
<dbReference type="SMART" id="SM00033">
    <property type="entry name" value="CH"/>
    <property type="match status" value="1"/>
</dbReference>
<dbReference type="PROSITE" id="PS50021">
    <property type="entry name" value="CH"/>
    <property type="match status" value="1"/>
</dbReference>
<feature type="compositionally biased region" description="Polar residues" evidence="1">
    <location>
        <begin position="637"/>
        <end position="662"/>
    </location>
</feature>
<name>A0A2P8AJQ5_9PEZI</name>
<dbReference type="EMBL" id="NHZQ01000003">
    <property type="protein sequence ID" value="PSK60696.1"/>
    <property type="molecule type" value="Genomic_DNA"/>
</dbReference>
<feature type="compositionally biased region" description="Basic and acidic residues" evidence="1">
    <location>
        <begin position="261"/>
        <end position="352"/>
    </location>
</feature>
<dbReference type="PANTHER" id="PTHR47385:SF14">
    <property type="entry name" value="TRANSGELIN"/>
    <property type="match status" value="1"/>
</dbReference>
<dbReference type="AlphaFoldDB" id="A0A2P8AJQ5"/>
<dbReference type="CDD" id="cd21210">
    <property type="entry name" value="CH_SCP1-like"/>
    <property type="match status" value="1"/>
</dbReference>
<feature type="compositionally biased region" description="Polar residues" evidence="1">
    <location>
        <begin position="207"/>
        <end position="219"/>
    </location>
</feature>
<dbReference type="STRING" id="40998.A0A2P8AJQ5"/>
<dbReference type="GO" id="GO:0007015">
    <property type="term" value="P:actin filament organization"/>
    <property type="evidence" value="ECO:0007669"/>
    <property type="project" value="TreeGrafter"/>
</dbReference>
<dbReference type="GO" id="GO:0015629">
    <property type="term" value="C:actin cytoskeleton"/>
    <property type="evidence" value="ECO:0007669"/>
    <property type="project" value="TreeGrafter"/>
</dbReference>
<evidence type="ECO:0000256" key="1">
    <source>
        <dbReference type="SAM" id="MobiDB-lite"/>
    </source>
</evidence>
<organism evidence="3 4">
    <name type="scientific">Elsinoe australis</name>
    <dbReference type="NCBI Taxonomy" id="40998"/>
    <lineage>
        <taxon>Eukaryota</taxon>
        <taxon>Fungi</taxon>
        <taxon>Dikarya</taxon>
        <taxon>Ascomycota</taxon>
        <taxon>Pezizomycotina</taxon>
        <taxon>Dothideomycetes</taxon>
        <taxon>Dothideomycetidae</taxon>
        <taxon>Myriangiales</taxon>
        <taxon>Elsinoaceae</taxon>
        <taxon>Elsinoe</taxon>
    </lineage>
</organism>
<dbReference type="InterPro" id="IPR003096">
    <property type="entry name" value="SM22_calponin"/>
</dbReference>
<feature type="compositionally biased region" description="Polar residues" evidence="1">
    <location>
        <begin position="491"/>
        <end position="503"/>
    </location>
</feature>
<gene>
    <name evidence="3" type="ORF">B9Z65_846</name>
</gene>
<feature type="compositionally biased region" description="Polar residues" evidence="1">
    <location>
        <begin position="669"/>
        <end position="679"/>
    </location>
</feature>
<feature type="compositionally biased region" description="Polar residues" evidence="1">
    <location>
        <begin position="149"/>
        <end position="161"/>
    </location>
</feature>
<dbReference type="InterPro" id="IPR036872">
    <property type="entry name" value="CH_dom_sf"/>
</dbReference>
<dbReference type="InterPro" id="IPR050606">
    <property type="entry name" value="Calponin-like"/>
</dbReference>
<sequence length="699" mass="78168">MASVSSLDSDMRSLRLSKYTSSAANQVRAWIEETLGEKLPPGDLLDGLKDGVALCRLANLVLPAPGIKFKQSHMPFVQMENISHFLRACEMPPLSMPSHDRFLTVDLYENKDPAQVLQCLSAFSRVANSKDPSRFPTAIGGKRGGALSPVTTGVSGRNGTLGSIRGAQSMSSMKPSAAMPSARPISPTKTGGSATSSNADGLRSPGPISSWSKKTDQGSTAPAWNIHQYGYMGGASQGNQGISFGGRRQITTASPTVPSLAEKERRRKEKEAEEERLRQEAEEAERQRRLEREAEEERERVEEERKWEAETKRLREEERRRLDEQKRQWEEQERRWKAEEEAQQREEAEMIKARPTSLADGRLNGQLLSQYQADQTNGSPKQDEDTPEARRVKELEKQLEEARERERQYQLEREQRSRQEPPPLSQPARRIDSVERPSSAKDSEASWAPDEREVLRQAAPQRSGLGSFRSLPTPASKPAEISTRPLPDPSRYQQKPEVTTQAPSPDVADDYTEARLDNELEPPKQEDYSPKPSRAPAYPPKPRVLSRTMPADEADYQPKPQAPNRTDQFLAQNRPPAFKRPATHQPAEMSSTLEEQSDRDRRIASQQATKAGGWASKSLLEREMERERERQKEWEANQENTKNAARDTSQGTGANQSWSSAQYGFMGGDNQNRGSSTGSGIAMGGRRQIIGPRPQPGAR</sequence>
<feature type="domain" description="Calponin-homology (CH)" evidence="2">
    <location>
        <begin position="21"/>
        <end position="127"/>
    </location>
</feature>